<evidence type="ECO:0000256" key="1">
    <source>
        <dbReference type="SAM" id="Phobius"/>
    </source>
</evidence>
<feature type="transmembrane region" description="Helical" evidence="1">
    <location>
        <begin position="42"/>
        <end position="62"/>
    </location>
</feature>
<dbReference type="Proteomes" id="UP000177954">
    <property type="component" value="Unassembled WGS sequence"/>
</dbReference>
<gene>
    <name evidence="2" type="ORF">A3J04_04385</name>
</gene>
<proteinExistence type="predicted"/>
<keyword evidence="1" id="KW-1133">Transmembrane helix</keyword>
<comment type="caution">
    <text evidence="2">The sequence shown here is derived from an EMBL/GenBank/DDBJ whole genome shotgun (WGS) entry which is preliminary data.</text>
</comment>
<accession>A0A1G2H1E8</accession>
<name>A0A1G2H1E8_9BACT</name>
<protein>
    <submittedName>
        <fullName evidence="2">Uncharacterized protein</fullName>
    </submittedName>
</protein>
<evidence type="ECO:0000313" key="2">
    <source>
        <dbReference type="EMBL" id="OGZ56305.1"/>
    </source>
</evidence>
<dbReference type="AlphaFoldDB" id="A0A1G2H1E8"/>
<organism evidence="2 3">
    <name type="scientific">Candidatus Ryanbacteria bacterium RIFCSPLOWO2_02_FULL_47_14</name>
    <dbReference type="NCBI Taxonomy" id="1802129"/>
    <lineage>
        <taxon>Bacteria</taxon>
        <taxon>Candidatus Ryaniibacteriota</taxon>
    </lineage>
</organism>
<reference evidence="2 3" key="1">
    <citation type="journal article" date="2016" name="Nat. Commun.">
        <title>Thousands of microbial genomes shed light on interconnected biogeochemical processes in an aquifer system.</title>
        <authorList>
            <person name="Anantharaman K."/>
            <person name="Brown C.T."/>
            <person name="Hug L.A."/>
            <person name="Sharon I."/>
            <person name="Castelle C.J."/>
            <person name="Probst A.J."/>
            <person name="Thomas B.C."/>
            <person name="Singh A."/>
            <person name="Wilkins M.J."/>
            <person name="Karaoz U."/>
            <person name="Brodie E.L."/>
            <person name="Williams K.H."/>
            <person name="Hubbard S.S."/>
            <person name="Banfield J.F."/>
        </authorList>
    </citation>
    <scope>NUCLEOTIDE SEQUENCE [LARGE SCALE GENOMIC DNA]</scope>
</reference>
<evidence type="ECO:0000313" key="3">
    <source>
        <dbReference type="Proteomes" id="UP000177954"/>
    </source>
</evidence>
<dbReference type="EMBL" id="MHNZ01000020">
    <property type="protein sequence ID" value="OGZ56305.1"/>
    <property type="molecule type" value="Genomic_DNA"/>
</dbReference>
<dbReference type="STRING" id="1802129.A3J04_04385"/>
<sequence>MSGDVKYYGDWHPPREPFDQEPRMVRWLIRHSGNLIKNGSQASIALFVFSLVAFSISFYLLFF</sequence>
<keyword evidence="1" id="KW-0472">Membrane</keyword>
<keyword evidence="1" id="KW-0812">Transmembrane</keyword>